<feature type="region of interest" description="Disordered" evidence="6">
    <location>
        <begin position="30"/>
        <end position="52"/>
    </location>
</feature>
<dbReference type="Proteomes" id="UP000634136">
    <property type="component" value="Unassembled WGS sequence"/>
</dbReference>
<dbReference type="EMBL" id="JAAIUW010000002">
    <property type="protein sequence ID" value="KAF7841183.1"/>
    <property type="molecule type" value="Genomic_DNA"/>
</dbReference>
<dbReference type="InterPro" id="IPR006766">
    <property type="entry name" value="EXORDIUM-like"/>
</dbReference>
<evidence type="ECO:0000256" key="6">
    <source>
        <dbReference type="SAM" id="MobiDB-lite"/>
    </source>
</evidence>
<evidence type="ECO:0000313" key="7">
    <source>
        <dbReference type="EMBL" id="KAF7841183.1"/>
    </source>
</evidence>
<evidence type="ECO:0000256" key="2">
    <source>
        <dbReference type="ARBA" id="ARBA00022523"/>
    </source>
</evidence>
<dbReference type="PANTHER" id="PTHR31279:SF13">
    <property type="entry name" value="PROTEIN EXORDIUM-LIKE 6"/>
    <property type="match status" value="1"/>
</dbReference>
<comment type="subcellular location">
    <subcellularLocation>
        <location evidence="1">Secreted</location>
        <location evidence="1">Extracellular space</location>
        <location evidence="1">Apoplast</location>
    </subcellularLocation>
</comment>
<evidence type="ECO:0000256" key="3">
    <source>
        <dbReference type="ARBA" id="ARBA00022525"/>
    </source>
</evidence>
<dbReference type="Pfam" id="PF04674">
    <property type="entry name" value="Phi_1"/>
    <property type="match status" value="1"/>
</dbReference>
<gene>
    <name evidence="7" type="ORF">G2W53_003481</name>
</gene>
<keyword evidence="3" id="KW-0964">Secreted</keyword>
<dbReference type="PANTHER" id="PTHR31279">
    <property type="entry name" value="PROTEIN EXORDIUM-LIKE 5"/>
    <property type="match status" value="1"/>
</dbReference>
<organism evidence="7 8">
    <name type="scientific">Senna tora</name>
    <dbReference type="NCBI Taxonomy" id="362788"/>
    <lineage>
        <taxon>Eukaryota</taxon>
        <taxon>Viridiplantae</taxon>
        <taxon>Streptophyta</taxon>
        <taxon>Embryophyta</taxon>
        <taxon>Tracheophyta</taxon>
        <taxon>Spermatophyta</taxon>
        <taxon>Magnoliopsida</taxon>
        <taxon>eudicotyledons</taxon>
        <taxon>Gunneridae</taxon>
        <taxon>Pentapetalae</taxon>
        <taxon>rosids</taxon>
        <taxon>fabids</taxon>
        <taxon>Fabales</taxon>
        <taxon>Fabaceae</taxon>
        <taxon>Caesalpinioideae</taxon>
        <taxon>Cassia clade</taxon>
        <taxon>Senna</taxon>
    </lineage>
</organism>
<sequence>MELLSHSYSFPAWEGEISFDYRLDHNHKQDNIDPAVNGDGEETLPTGGVAEWGGDQAKHHPLPLRLTHHGGATLTGNIDLAILWYGLVPKLHRDRILSFIKSLNGSPPQPQPSVTAWWVMVESYQAFVRKPVGPIIVNVVSEVDDVRASLGKVLIKDFIWKLLPIATKGRPNTLVIIVAAEDVSVANMCAGKCAQHGNLDVNGRPQPFVLVGNPVNECPECAWPFVSDIHNPRGMVLKPPSGNLAADAMVMSLAGGLLEAAINPFGDGFYGNMRGEDVEAFIACKGIFGSGSRRGDPGKHLIDPVTGGAYNVYGADNNKFLVPAIFNPKNNLCWTPL</sequence>
<keyword evidence="2" id="KW-0052">Apoplast</keyword>
<evidence type="ECO:0000313" key="8">
    <source>
        <dbReference type="Proteomes" id="UP000634136"/>
    </source>
</evidence>
<reference evidence="7" key="1">
    <citation type="submission" date="2020-09" db="EMBL/GenBank/DDBJ databases">
        <title>Genome-Enabled Discovery of Anthraquinone Biosynthesis in Senna tora.</title>
        <authorList>
            <person name="Kang S.-H."/>
            <person name="Pandey R.P."/>
            <person name="Lee C.-M."/>
            <person name="Sim J.-S."/>
            <person name="Jeong J.-T."/>
            <person name="Choi B.-S."/>
            <person name="Jung M."/>
            <person name="Ginzburg D."/>
            <person name="Zhao K."/>
            <person name="Won S.Y."/>
            <person name="Oh T.-J."/>
            <person name="Yu Y."/>
            <person name="Kim N.-H."/>
            <person name="Lee O.R."/>
            <person name="Lee T.-H."/>
            <person name="Bashyal P."/>
            <person name="Kim T.-S."/>
            <person name="Lee W.-H."/>
            <person name="Kawkins C."/>
            <person name="Kim C.-K."/>
            <person name="Kim J.S."/>
            <person name="Ahn B.O."/>
            <person name="Rhee S.Y."/>
            <person name="Sohng J.K."/>
        </authorList>
    </citation>
    <scope>NUCLEOTIDE SEQUENCE</scope>
    <source>
        <tissue evidence="7">Leaf</tissue>
    </source>
</reference>
<dbReference type="OrthoDB" id="47374at2759"/>
<keyword evidence="8" id="KW-1185">Reference proteome</keyword>
<comment type="caution">
    <text evidence="7">The sequence shown here is derived from an EMBL/GenBank/DDBJ whole genome shotgun (WGS) entry which is preliminary data.</text>
</comment>
<protein>
    <submittedName>
        <fullName evidence="7">Protein EXORDIUM-like 6</fullName>
    </submittedName>
</protein>
<evidence type="ECO:0000256" key="5">
    <source>
        <dbReference type="ARBA" id="ARBA00023591"/>
    </source>
</evidence>
<dbReference type="GO" id="GO:0048046">
    <property type="term" value="C:apoplast"/>
    <property type="evidence" value="ECO:0007669"/>
    <property type="project" value="UniProtKB-SubCell"/>
</dbReference>
<keyword evidence="4" id="KW-0732">Signal</keyword>
<proteinExistence type="inferred from homology"/>
<comment type="similarity">
    <text evidence="5">Belongs to the EXORDIUM family.</text>
</comment>
<evidence type="ECO:0000256" key="4">
    <source>
        <dbReference type="ARBA" id="ARBA00022729"/>
    </source>
</evidence>
<name>A0A834XDL6_9FABA</name>
<dbReference type="AlphaFoldDB" id="A0A834XDL6"/>
<accession>A0A834XDL6</accession>
<evidence type="ECO:0000256" key="1">
    <source>
        <dbReference type="ARBA" id="ARBA00004271"/>
    </source>
</evidence>